<dbReference type="EMBL" id="LK052942">
    <property type="protein sequence ID" value="CDR43005.1"/>
    <property type="molecule type" value="Genomic_DNA"/>
</dbReference>
<name>A0A061B0M0_RHOTO</name>
<dbReference type="AlphaFoldDB" id="A0A061B0M0"/>
<protein>
    <submittedName>
        <fullName evidence="1">RHTO0S07e06370g1_1</fullName>
    </submittedName>
</protein>
<dbReference type="OrthoDB" id="10354419at2759"/>
<gene>
    <name evidence="1" type="ORF">RHTO0S_07e06370g</name>
</gene>
<evidence type="ECO:0000313" key="1">
    <source>
        <dbReference type="EMBL" id="CDR43005.1"/>
    </source>
</evidence>
<dbReference type="SUPFAM" id="SSF52047">
    <property type="entry name" value="RNI-like"/>
    <property type="match status" value="1"/>
</dbReference>
<dbReference type="Gene3D" id="3.80.10.10">
    <property type="entry name" value="Ribonuclease Inhibitor"/>
    <property type="match status" value="1"/>
</dbReference>
<accession>A0A061B0M0</accession>
<dbReference type="InterPro" id="IPR032675">
    <property type="entry name" value="LRR_dom_sf"/>
</dbReference>
<proteinExistence type="predicted"/>
<reference evidence="1" key="1">
    <citation type="journal article" date="2014" name="Genome Announc.">
        <title>Draft genome sequence of Rhodosporidium toruloides CECT1137, an oleaginous yeast of biotechnological interest.</title>
        <authorList>
            <person name="Morin N."/>
            <person name="Calcas X."/>
            <person name="Devillers H."/>
            <person name="Durrens P."/>
            <person name="Sherman D.J."/>
            <person name="Nicaud J.-M."/>
            <person name="Neuveglise C."/>
        </authorList>
    </citation>
    <scope>NUCLEOTIDE SEQUENCE</scope>
    <source>
        <strain evidence="1">CECT1137</strain>
    </source>
</reference>
<organism evidence="1">
    <name type="scientific">Rhodotorula toruloides</name>
    <name type="common">Yeast</name>
    <name type="synonym">Rhodosporidium toruloides</name>
    <dbReference type="NCBI Taxonomy" id="5286"/>
    <lineage>
        <taxon>Eukaryota</taxon>
        <taxon>Fungi</taxon>
        <taxon>Dikarya</taxon>
        <taxon>Basidiomycota</taxon>
        <taxon>Pucciniomycotina</taxon>
        <taxon>Microbotryomycetes</taxon>
        <taxon>Sporidiobolales</taxon>
        <taxon>Sporidiobolaceae</taxon>
        <taxon>Rhodotorula</taxon>
    </lineage>
</organism>
<sequence length="441" mass="50532">MRHSSDGLLASTYKDDQPVPPILRLPDEFLASTHEDDQPVPPILRLPDELLDKIAFPLLATPSYAEDLISLTRVCRRLSAAAVRILFWDPTLPLYRGKLEEEADERNWERFEALVRRLKEEPSLGAHARTFHHLGHVTYFKTMSQMKWLREWDKPVIALLEACPNITEIQIAAFFGRAQVGDRFGWLDRLHDCRRLEDIKLRQVQEGTEIWLMAFLCTVKLPPTARLTLLHFDIPFAEVSSWRTMANLSTKHLTFEHCNITGTKGWSTLRLAAPNLEHLRLHLGTLPDSLPPGLLPPTLRTLDFDVSYVVKRKAGDTRAMTSWLEHSSPLLLSLPSLPNLVRLHLACACLTTDAVFALPNIAPRMEELLLPGTVYQDDELMCDEADEVFLDLVSSFPRLARIDLGMVLFRRDDRDELALTKEYCMLNRIELAYERDDLEEL</sequence>